<keyword evidence="2" id="KW-0560">Oxidoreductase</keyword>
<dbReference type="InterPro" id="IPR002347">
    <property type="entry name" value="SDR_fam"/>
</dbReference>
<dbReference type="GO" id="GO:0016020">
    <property type="term" value="C:membrane"/>
    <property type="evidence" value="ECO:0007669"/>
    <property type="project" value="TreeGrafter"/>
</dbReference>
<dbReference type="InterPro" id="IPR036291">
    <property type="entry name" value="NAD(P)-bd_dom_sf"/>
</dbReference>
<reference evidence="4 5" key="2">
    <citation type="submission" date="2020-01" db="EMBL/GenBank/DDBJ databases">
        <title>Microvirga sp. nov., an arsenate reduction bacterium isolated from Tibet hotspring sediments.</title>
        <authorList>
            <person name="Xian W.-D."/>
            <person name="Li W.-J."/>
        </authorList>
    </citation>
    <scope>NUCLEOTIDE SEQUENCE [LARGE SCALE GENOMIC DNA]</scope>
    <source>
        <strain evidence="4 5">KCTC 23863</strain>
    </source>
</reference>
<dbReference type="PANTHER" id="PTHR44196">
    <property type="entry name" value="DEHYDROGENASE/REDUCTASE SDR FAMILY MEMBER 7B"/>
    <property type="match status" value="1"/>
</dbReference>
<reference evidence="4 5" key="1">
    <citation type="submission" date="2019-12" db="EMBL/GenBank/DDBJ databases">
        <authorList>
            <person name="Yuan C.-G."/>
        </authorList>
    </citation>
    <scope>NUCLEOTIDE SEQUENCE [LARGE SCALE GENOMIC DNA]</scope>
    <source>
        <strain evidence="4 5">KCTC 23863</strain>
    </source>
</reference>
<dbReference type="Pfam" id="PF00106">
    <property type="entry name" value="adh_short"/>
    <property type="match status" value="1"/>
</dbReference>
<dbReference type="PANTHER" id="PTHR44196:SF2">
    <property type="entry name" value="SHORT-CHAIN DEHYDROGENASE-RELATED"/>
    <property type="match status" value="1"/>
</dbReference>
<evidence type="ECO:0000256" key="2">
    <source>
        <dbReference type="ARBA" id="ARBA00023002"/>
    </source>
</evidence>
<evidence type="ECO:0000256" key="3">
    <source>
        <dbReference type="RuleBase" id="RU000363"/>
    </source>
</evidence>
<comment type="caution">
    <text evidence="4">The sequence shown here is derived from an EMBL/GenBank/DDBJ whole genome shotgun (WGS) entry which is preliminary data.</text>
</comment>
<keyword evidence="5" id="KW-1185">Reference proteome</keyword>
<dbReference type="GO" id="GO:0016491">
    <property type="term" value="F:oxidoreductase activity"/>
    <property type="evidence" value="ECO:0007669"/>
    <property type="project" value="UniProtKB-KW"/>
</dbReference>
<dbReference type="EMBL" id="WURB01000001">
    <property type="protein sequence ID" value="MXQ10306.1"/>
    <property type="molecule type" value="Genomic_DNA"/>
</dbReference>
<dbReference type="PRINTS" id="PR00081">
    <property type="entry name" value="GDHRDH"/>
</dbReference>
<sequence length="273" mass="28971">MAEDARWAVITGASSGIGAELARIFAARGYSLVVAARRHERLEALAEEIQGAHDIPVEVMALDLEDREAPQDLVEMLRDRGIQVHTLVNNAGFGLRGTFATMPFERQIAMIDVNVTALTALCRLLLPGMLERGRGGILNVASTAAFQAGPYMGVYYATKAYVLSLSEALHEEAKPHGVTVTALCPGPTESEFSSTADLENTKRFTQGAMSAAQVARIGIDGYEAGRAIVVAGASNRLGTLGAKLLPRAVIRRIAGTLQRGEVTKPAGDANEEG</sequence>
<comment type="similarity">
    <text evidence="1 3">Belongs to the short-chain dehydrogenases/reductases (SDR) family.</text>
</comment>
<proteinExistence type="inferred from homology"/>
<evidence type="ECO:0000313" key="5">
    <source>
        <dbReference type="Proteomes" id="UP000436483"/>
    </source>
</evidence>
<gene>
    <name evidence="4" type="ORF">GR328_02315</name>
</gene>
<name>A0A7X3MNF7_9HYPH</name>
<accession>A0A7X3MNF7</accession>
<dbReference type="SUPFAM" id="SSF51735">
    <property type="entry name" value="NAD(P)-binding Rossmann-fold domains"/>
    <property type="match status" value="1"/>
</dbReference>
<dbReference type="Gene3D" id="3.40.50.720">
    <property type="entry name" value="NAD(P)-binding Rossmann-like Domain"/>
    <property type="match status" value="1"/>
</dbReference>
<evidence type="ECO:0000256" key="1">
    <source>
        <dbReference type="ARBA" id="ARBA00006484"/>
    </source>
</evidence>
<dbReference type="AlphaFoldDB" id="A0A7X3MNF7"/>
<dbReference type="OrthoDB" id="9808814at2"/>
<dbReference type="RefSeq" id="WP_160882891.1">
    <property type="nucleotide sequence ID" value="NZ_WURB01000001.1"/>
</dbReference>
<evidence type="ECO:0000313" key="4">
    <source>
        <dbReference type="EMBL" id="MXQ10306.1"/>
    </source>
</evidence>
<dbReference type="Proteomes" id="UP000436483">
    <property type="component" value="Unassembled WGS sequence"/>
</dbReference>
<dbReference type="PRINTS" id="PR00080">
    <property type="entry name" value="SDRFAMILY"/>
</dbReference>
<protein>
    <submittedName>
        <fullName evidence="4">SDR family NAD(P)-dependent oxidoreductase</fullName>
    </submittedName>
</protein>
<dbReference type="PIRSF" id="PIRSF000126">
    <property type="entry name" value="11-beta-HSD1"/>
    <property type="match status" value="1"/>
</dbReference>
<organism evidence="4 5">
    <name type="scientific">Microvirga makkahensis</name>
    <dbReference type="NCBI Taxonomy" id="1128670"/>
    <lineage>
        <taxon>Bacteria</taxon>
        <taxon>Pseudomonadati</taxon>
        <taxon>Pseudomonadota</taxon>
        <taxon>Alphaproteobacteria</taxon>
        <taxon>Hyphomicrobiales</taxon>
        <taxon>Methylobacteriaceae</taxon>
        <taxon>Microvirga</taxon>
    </lineage>
</organism>